<dbReference type="Gene3D" id="1.10.10.1190">
    <property type="entry name" value="Antirestriction protein ArdA, domain 3"/>
    <property type="match status" value="1"/>
</dbReference>
<dbReference type="RefSeq" id="WP_377089391.1">
    <property type="nucleotide sequence ID" value="NZ_JBHSJL010000014.1"/>
</dbReference>
<keyword evidence="2" id="KW-1185">Reference proteome</keyword>
<dbReference type="InterPro" id="IPR041893">
    <property type="entry name" value="ArdA_dom3"/>
</dbReference>
<dbReference type="Pfam" id="PF07275">
    <property type="entry name" value="ArdA"/>
    <property type="match status" value="1"/>
</dbReference>
<evidence type="ECO:0000313" key="1">
    <source>
        <dbReference type="EMBL" id="MFD2158786.1"/>
    </source>
</evidence>
<dbReference type="InterPro" id="IPR009899">
    <property type="entry name" value="ArdA"/>
</dbReference>
<protein>
    <submittedName>
        <fullName evidence="1">Antirestriction protein ArdA</fullName>
    </submittedName>
</protein>
<comment type="caution">
    <text evidence="1">The sequence shown here is derived from an EMBL/GenBank/DDBJ whole genome shotgun (WGS) entry which is preliminary data.</text>
</comment>
<name>A0ABW4Z9W7_9BACT</name>
<dbReference type="Proteomes" id="UP001597389">
    <property type="component" value="Unassembled WGS sequence"/>
</dbReference>
<accession>A0ABW4Z9W7</accession>
<proteinExistence type="predicted"/>
<evidence type="ECO:0000313" key="2">
    <source>
        <dbReference type="Proteomes" id="UP001597389"/>
    </source>
</evidence>
<dbReference type="Gene3D" id="3.10.20.480">
    <property type="entry name" value="Antirestriction protein ArdA, domain 1"/>
    <property type="match status" value="1"/>
</dbReference>
<sequence>MTVTAQTSTYETQRIYIACLAAYNSGILHGEWIEIEDDIDQTWNRIRSVLASSPIEDAEEWAIHDFEGFGGIRLSEWESIERVHELSEFMQEHDEIGALVLDHYCGDIDDATRALENYMGCYTSLADYAQELTEQTSEVPEHLQFYIDYERMGRDMDMSGDIFTIETSFDEVHIFLNH</sequence>
<organism evidence="1 2">
    <name type="scientific">Rubritalea tangerina</name>
    <dbReference type="NCBI Taxonomy" id="430798"/>
    <lineage>
        <taxon>Bacteria</taxon>
        <taxon>Pseudomonadati</taxon>
        <taxon>Verrucomicrobiota</taxon>
        <taxon>Verrucomicrobiia</taxon>
        <taxon>Verrucomicrobiales</taxon>
        <taxon>Rubritaleaceae</taxon>
        <taxon>Rubritalea</taxon>
    </lineage>
</organism>
<dbReference type="EMBL" id="JBHUJB010000034">
    <property type="protein sequence ID" value="MFD2158786.1"/>
    <property type="molecule type" value="Genomic_DNA"/>
</dbReference>
<reference evidence="2" key="1">
    <citation type="journal article" date="2019" name="Int. J. Syst. Evol. Microbiol.">
        <title>The Global Catalogue of Microorganisms (GCM) 10K type strain sequencing project: providing services to taxonomists for standard genome sequencing and annotation.</title>
        <authorList>
            <consortium name="The Broad Institute Genomics Platform"/>
            <consortium name="The Broad Institute Genome Sequencing Center for Infectious Disease"/>
            <person name="Wu L."/>
            <person name="Ma J."/>
        </authorList>
    </citation>
    <scope>NUCLEOTIDE SEQUENCE [LARGE SCALE GENOMIC DNA]</scope>
    <source>
        <strain evidence="2">CCUG 57942</strain>
    </source>
</reference>
<gene>
    <name evidence="1" type="ORF">ACFSW8_07750</name>
</gene>
<dbReference type="InterPro" id="IPR041895">
    <property type="entry name" value="ArdA_dom1"/>
</dbReference>